<dbReference type="CDD" id="cd04301">
    <property type="entry name" value="NAT_SF"/>
    <property type="match status" value="1"/>
</dbReference>
<gene>
    <name evidence="4" type="ORF">Aco04nite_00230</name>
</gene>
<accession>A0A919VK04</accession>
<keyword evidence="5" id="KW-1185">Reference proteome</keyword>
<proteinExistence type="predicted"/>
<dbReference type="InterPro" id="IPR016181">
    <property type="entry name" value="Acyl_CoA_acyltransferase"/>
</dbReference>
<feature type="domain" description="N-acetyltransferase" evidence="3">
    <location>
        <begin position="1"/>
        <end position="149"/>
    </location>
</feature>
<dbReference type="SUPFAM" id="SSF55729">
    <property type="entry name" value="Acyl-CoA N-acyltransferases (Nat)"/>
    <property type="match status" value="1"/>
</dbReference>
<dbReference type="Proteomes" id="UP000680865">
    <property type="component" value="Unassembled WGS sequence"/>
</dbReference>
<dbReference type="Gene3D" id="3.40.630.30">
    <property type="match status" value="1"/>
</dbReference>
<dbReference type="PROSITE" id="PS51186">
    <property type="entry name" value="GNAT"/>
    <property type="match status" value="1"/>
</dbReference>
<dbReference type="Pfam" id="PF13673">
    <property type="entry name" value="Acetyltransf_10"/>
    <property type="match status" value="1"/>
</dbReference>
<evidence type="ECO:0000256" key="1">
    <source>
        <dbReference type="ARBA" id="ARBA00022679"/>
    </source>
</evidence>
<dbReference type="InterPro" id="IPR000182">
    <property type="entry name" value="GNAT_dom"/>
</dbReference>
<dbReference type="EMBL" id="BOQP01000001">
    <property type="protein sequence ID" value="GIM66051.1"/>
    <property type="molecule type" value="Genomic_DNA"/>
</dbReference>
<sequence>MITPAHPTDVPRLLQIRRVAFEAQAPVADSPREVETLLADVDPAHLVAMAASGRLFVARIGEVITGLAGWEDDRLRHVYVDPPFTRQGIGSALLHHVEHDFRTRTAHPAIYAGVAMHARDFYRANGYVLDRQAVAWDGSAYLEMSKPLRRDG</sequence>
<dbReference type="AlphaFoldDB" id="A0A919VK04"/>
<dbReference type="RefSeq" id="WP_212995149.1">
    <property type="nucleotide sequence ID" value="NZ_BAAATW010000001.1"/>
</dbReference>
<organism evidence="4 5">
    <name type="scientific">Winogradskya consettensis</name>
    <dbReference type="NCBI Taxonomy" id="113560"/>
    <lineage>
        <taxon>Bacteria</taxon>
        <taxon>Bacillati</taxon>
        <taxon>Actinomycetota</taxon>
        <taxon>Actinomycetes</taxon>
        <taxon>Micromonosporales</taxon>
        <taxon>Micromonosporaceae</taxon>
        <taxon>Winogradskya</taxon>
    </lineage>
</organism>
<comment type="caution">
    <text evidence="4">The sequence shown here is derived from an EMBL/GenBank/DDBJ whole genome shotgun (WGS) entry which is preliminary data.</text>
</comment>
<evidence type="ECO:0000313" key="5">
    <source>
        <dbReference type="Proteomes" id="UP000680865"/>
    </source>
</evidence>
<evidence type="ECO:0000256" key="2">
    <source>
        <dbReference type="ARBA" id="ARBA00023315"/>
    </source>
</evidence>
<name>A0A919VK04_9ACTN</name>
<keyword evidence="1" id="KW-0808">Transferase</keyword>
<reference evidence="4" key="1">
    <citation type="submission" date="2021-03" db="EMBL/GenBank/DDBJ databases">
        <title>Whole genome shotgun sequence of Actinoplanes consettensis NBRC 14913.</title>
        <authorList>
            <person name="Komaki H."/>
            <person name="Tamura T."/>
        </authorList>
    </citation>
    <scope>NUCLEOTIDE SEQUENCE</scope>
    <source>
        <strain evidence="4">NBRC 14913</strain>
    </source>
</reference>
<keyword evidence="2" id="KW-0012">Acyltransferase</keyword>
<dbReference type="GO" id="GO:0016747">
    <property type="term" value="F:acyltransferase activity, transferring groups other than amino-acyl groups"/>
    <property type="evidence" value="ECO:0007669"/>
    <property type="project" value="InterPro"/>
</dbReference>
<dbReference type="PANTHER" id="PTHR43877">
    <property type="entry name" value="AMINOALKYLPHOSPHONATE N-ACETYLTRANSFERASE-RELATED-RELATED"/>
    <property type="match status" value="1"/>
</dbReference>
<dbReference type="InterPro" id="IPR050832">
    <property type="entry name" value="Bact_Acetyltransf"/>
</dbReference>
<evidence type="ECO:0000313" key="4">
    <source>
        <dbReference type="EMBL" id="GIM66051.1"/>
    </source>
</evidence>
<evidence type="ECO:0000259" key="3">
    <source>
        <dbReference type="PROSITE" id="PS51186"/>
    </source>
</evidence>
<protein>
    <recommendedName>
        <fullName evidence="3">N-acetyltransferase domain-containing protein</fullName>
    </recommendedName>
</protein>